<name>A0A0V0HTL4_SOLCH</name>
<reference evidence="1" key="1">
    <citation type="submission" date="2015-12" db="EMBL/GenBank/DDBJ databases">
        <title>Gene expression during late stages of embryo sac development: a critical building block for successful pollen-pistil interactions.</title>
        <authorList>
            <person name="Liu Y."/>
            <person name="Joly V."/>
            <person name="Sabar M."/>
            <person name="Matton D.P."/>
        </authorList>
    </citation>
    <scope>NUCLEOTIDE SEQUENCE</scope>
</reference>
<dbReference type="AlphaFoldDB" id="A0A0V0HTL4"/>
<organism evidence="1">
    <name type="scientific">Solanum chacoense</name>
    <name type="common">Chaco potato</name>
    <dbReference type="NCBI Taxonomy" id="4108"/>
    <lineage>
        <taxon>Eukaryota</taxon>
        <taxon>Viridiplantae</taxon>
        <taxon>Streptophyta</taxon>
        <taxon>Embryophyta</taxon>
        <taxon>Tracheophyta</taxon>
        <taxon>Spermatophyta</taxon>
        <taxon>Magnoliopsida</taxon>
        <taxon>eudicotyledons</taxon>
        <taxon>Gunneridae</taxon>
        <taxon>Pentapetalae</taxon>
        <taxon>asterids</taxon>
        <taxon>lamiids</taxon>
        <taxon>Solanales</taxon>
        <taxon>Solanaceae</taxon>
        <taxon>Solanoideae</taxon>
        <taxon>Solaneae</taxon>
        <taxon>Solanum</taxon>
    </lineage>
</organism>
<evidence type="ECO:0000313" key="1">
    <source>
        <dbReference type="EMBL" id="JAP23572.1"/>
    </source>
</evidence>
<proteinExistence type="predicted"/>
<dbReference type="EMBL" id="GEDG01015328">
    <property type="protein sequence ID" value="JAP23572.1"/>
    <property type="molecule type" value="Transcribed_RNA"/>
</dbReference>
<sequence>MFLSFFLFIYSLYQISSFSLRVWVTVMKRGDSWMKDFDLLQVSIENILFISSCGQIKLNIYASEFFTLYYFF</sequence>
<protein>
    <submittedName>
        <fullName evidence="1">Putative ovule protein</fullName>
    </submittedName>
</protein>
<accession>A0A0V0HTL4</accession>